<evidence type="ECO:0000313" key="3">
    <source>
        <dbReference type="Proteomes" id="UP000570474"/>
    </source>
</evidence>
<dbReference type="Proteomes" id="UP000570474">
    <property type="component" value="Unassembled WGS sequence"/>
</dbReference>
<dbReference type="EMBL" id="JABAIA010000003">
    <property type="protein sequence ID" value="NLR67996.1"/>
    <property type="molecule type" value="Genomic_DNA"/>
</dbReference>
<comment type="caution">
    <text evidence="2">The sequence shown here is derived from an EMBL/GenBank/DDBJ whole genome shotgun (WGS) entry which is preliminary data.</text>
</comment>
<dbReference type="RefSeq" id="WP_168873937.1">
    <property type="nucleotide sequence ID" value="NZ_JABAIA010000003.1"/>
</dbReference>
<evidence type="ECO:0000313" key="2">
    <source>
        <dbReference type="EMBL" id="NLR67996.1"/>
    </source>
</evidence>
<feature type="signal peptide" evidence="1">
    <location>
        <begin position="1"/>
        <end position="20"/>
    </location>
</feature>
<keyword evidence="3" id="KW-1185">Reference proteome</keyword>
<gene>
    <name evidence="2" type="ORF">HGH92_27065</name>
</gene>
<protein>
    <submittedName>
        <fullName evidence="2">DUF4920 domain-containing protein</fullName>
    </submittedName>
</protein>
<name>A0A847RYZ1_9BACT</name>
<dbReference type="Pfam" id="PF16267">
    <property type="entry name" value="DUF4920"/>
    <property type="match status" value="1"/>
</dbReference>
<dbReference type="AlphaFoldDB" id="A0A847RYZ1"/>
<keyword evidence="1" id="KW-0732">Signal</keyword>
<sequence>MKYKVMLCALLMTAGLAATAQPPKGKATLNTTYGAGTTAAGAIDASKLPSLLNNDTGKVAVKIKAQVLDVCPKKGCWMQLKVNDSTTAFVKMKEYAFFVPLDIKGKTIVLDGEAYQHITSVEELQHYAKDARKPQQEIDAITAPKREIRYTASGIRVVE</sequence>
<dbReference type="InterPro" id="IPR032577">
    <property type="entry name" value="DUF4920"/>
</dbReference>
<accession>A0A847RYZ1</accession>
<evidence type="ECO:0000256" key="1">
    <source>
        <dbReference type="SAM" id="SignalP"/>
    </source>
</evidence>
<proteinExistence type="predicted"/>
<reference evidence="2 3" key="1">
    <citation type="submission" date="2020-04" db="EMBL/GenBank/DDBJ databases">
        <authorList>
            <person name="Yin C."/>
        </authorList>
    </citation>
    <scope>NUCLEOTIDE SEQUENCE [LARGE SCALE GENOMIC DNA]</scope>
    <source>
        <strain evidence="2 3">Ae27</strain>
    </source>
</reference>
<organism evidence="2 3">
    <name type="scientific">Chitinophaga varians</name>
    <dbReference type="NCBI Taxonomy" id="2202339"/>
    <lineage>
        <taxon>Bacteria</taxon>
        <taxon>Pseudomonadati</taxon>
        <taxon>Bacteroidota</taxon>
        <taxon>Chitinophagia</taxon>
        <taxon>Chitinophagales</taxon>
        <taxon>Chitinophagaceae</taxon>
        <taxon>Chitinophaga</taxon>
    </lineage>
</organism>
<feature type="chain" id="PRO_5032560166" evidence="1">
    <location>
        <begin position="21"/>
        <end position="159"/>
    </location>
</feature>